<name>A0A158A6Y2_9BURK</name>
<dbReference type="STRING" id="1777144.AWB83_01405"/>
<keyword evidence="4" id="KW-0012">Acyltransferase</keyword>
<feature type="transmembrane region" description="Helical" evidence="2">
    <location>
        <begin position="27"/>
        <end position="52"/>
    </location>
</feature>
<dbReference type="InterPro" id="IPR050879">
    <property type="entry name" value="Acyltransferase_3"/>
</dbReference>
<feature type="region of interest" description="Disordered" evidence="1">
    <location>
        <begin position="357"/>
        <end position="379"/>
    </location>
</feature>
<dbReference type="PANTHER" id="PTHR23028:SF53">
    <property type="entry name" value="ACYL_TRANSF_3 DOMAIN-CONTAINING PROTEIN"/>
    <property type="match status" value="1"/>
</dbReference>
<dbReference type="GO" id="GO:0009103">
    <property type="term" value="P:lipopolysaccharide biosynthetic process"/>
    <property type="evidence" value="ECO:0007669"/>
    <property type="project" value="TreeGrafter"/>
</dbReference>
<evidence type="ECO:0000256" key="2">
    <source>
        <dbReference type="SAM" id="Phobius"/>
    </source>
</evidence>
<dbReference type="Pfam" id="PF01757">
    <property type="entry name" value="Acyl_transf_3"/>
    <property type="match status" value="1"/>
</dbReference>
<evidence type="ECO:0000313" key="4">
    <source>
        <dbReference type="EMBL" id="SAK53548.1"/>
    </source>
</evidence>
<evidence type="ECO:0000256" key="1">
    <source>
        <dbReference type="SAM" id="MobiDB-lite"/>
    </source>
</evidence>
<comment type="caution">
    <text evidence="4">The sequence shown here is derived from an EMBL/GenBank/DDBJ whole genome shotgun (WGS) entry which is preliminary data.</text>
</comment>
<reference evidence="4" key="1">
    <citation type="submission" date="2016-01" db="EMBL/GenBank/DDBJ databases">
        <authorList>
            <person name="Peeters C."/>
        </authorList>
    </citation>
    <scope>NUCLEOTIDE SEQUENCE [LARGE SCALE GENOMIC DNA]</scope>
    <source>
        <strain evidence="4">LMG 29326</strain>
    </source>
</reference>
<keyword evidence="2" id="KW-0812">Transmembrane</keyword>
<feature type="compositionally biased region" description="Basic and acidic residues" evidence="1">
    <location>
        <begin position="365"/>
        <end position="379"/>
    </location>
</feature>
<proteinExistence type="predicted"/>
<keyword evidence="4" id="KW-0808">Transferase</keyword>
<dbReference type="PANTHER" id="PTHR23028">
    <property type="entry name" value="ACETYLTRANSFERASE"/>
    <property type="match status" value="1"/>
</dbReference>
<sequence length="379" mass="42367">MRAYAIALTICAHLARLEPSWDRWVYAFWLGGGVDLFFAISGFVITRSLLDLKRRTARPSILSIIKPFWIRRIYRLWPAAICWAFASVILSIFFNRLGLFGTVEGTLTFALAGIGQFANLYGAVCSAPNATHPCEFSSLAVYWSLSLEEQFYLLAPFALLFLPRKFFVLLLILIAGSQLFLTRDWPSALWFFRTDALCFGVLIGLTSEKTAIIRVAHSILDRKILRATLVGALLIALIGVASPGVVPFYNGAIALIAAALVFIASFDRDYIVQSNLLKRVTNWLGARSFSLYLTHLLAFFAARELYARLRTMSVEGPVQISSVVAIAILLTIVLTEFSYRVIEVPCRNKGRRRAERMLTADAEGDQPRRERAVADAARQ</sequence>
<dbReference type="Proteomes" id="UP000054978">
    <property type="component" value="Unassembled WGS sequence"/>
</dbReference>
<dbReference type="RefSeq" id="WP_087043670.1">
    <property type="nucleotide sequence ID" value="NZ_FCOB02000005.1"/>
</dbReference>
<gene>
    <name evidence="4" type="ORF">AWB83_01405</name>
</gene>
<feature type="transmembrane region" description="Helical" evidence="2">
    <location>
        <begin position="73"/>
        <end position="94"/>
    </location>
</feature>
<organism evidence="4 5">
    <name type="scientific">Caballeronia ptereochthonis</name>
    <dbReference type="NCBI Taxonomy" id="1777144"/>
    <lineage>
        <taxon>Bacteria</taxon>
        <taxon>Pseudomonadati</taxon>
        <taxon>Pseudomonadota</taxon>
        <taxon>Betaproteobacteria</taxon>
        <taxon>Burkholderiales</taxon>
        <taxon>Burkholderiaceae</taxon>
        <taxon>Caballeronia</taxon>
    </lineage>
</organism>
<protein>
    <submittedName>
        <fullName evidence="4">Acyltransferase</fullName>
    </submittedName>
</protein>
<keyword evidence="2" id="KW-0472">Membrane</keyword>
<accession>A0A158A6Y2</accession>
<keyword evidence="2" id="KW-1133">Transmembrane helix</keyword>
<feature type="transmembrane region" description="Helical" evidence="2">
    <location>
        <begin position="252"/>
        <end position="271"/>
    </location>
</feature>
<dbReference type="GO" id="GO:0016747">
    <property type="term" value="F:acyltransferase activity, transferring groups other than amino-acyl groups"/>
    <property type="evidence" value="ECO:0007669"/>
    <property type="project" value="InterPro"/>
</dbReference>
<feature type="transmembrane region" description="Helical" evidence="2">
    <location>
        <begin position="227"/>
        <end position="246"/>
    </location>
</feature>
<feature type="transmembrane region" description="Helical" evidence="2">
    <location>
        <begin position="283"/>
        <end position="302"/>
    </location>
</feature>
<dbReference type="EMBL" id="FCOB02000005">
    <property type="protein sequence ID" value="SAK53548.1"/>
    <property type="molecule type" value="Genomic_DNA"/>
</dbReference>
<evidence type="ECO:0000313" key="5">
    <source>
        <dbReference type="Proteomes" id="UP000054978"/>
    </source>
</evidence>
<evidence type="ECO:0000259" key="3">
    <source>
        <dbReference type="Pfam" id="PF01757"/>
    </source>
</evidence>
<feature type="domain" description="Acyltransferase 3" evidence="3">
    <location>
        <begin position="1"/>
        <end position="335"/>
    </location>
</feature>
<dbReference type="InterPro" id="IPR002656">
    <property type="entry name" value="Acyl_transf_3_dom"/>
</dbReference>
<dbReference type="OrthoDB" id="9814807at2"/>
<feature type="transmembrane region" description="Helical" evidence="2">
    <location>
        <begin position="322"/>
        <end position="342"/>
    </location>
</feature>
<dbReference type="GO" id="GO:0016020">
    <property type="term" value="C:membrane"/>
    <property type="evidence" value="ECO:0007669"/>
    <property type="project" value="TreeGrafter"/>
</dbReference>
<dbReference type="AlphaFoldDB" id="A0A158A6Y2"/>
<keyword evidence="5" id="KW-1185">Reference proteome</keyword>
<feature type="transmembrane region" description="Helical" evidence="2">
    <location>
        <begin position="151"/>
        <end position="176"/>
    </location>
</feature>